<dbReference type="InterPro" id="IPR051172">
    <property type="entry name" value="Chlamydia_OmcB"/>
</dbReference>
<feature type="non-terminal residue" evidence="2">
    <location>
        <position position="1"/>
    </location>
</feature>
<sequence length="347" mass="35566">FTLTTTNVGTGIANGVELVDIIDTSKFENITWSGDGLYNSTTGIWNGIDLPSNGLSNSITISAVVNSAAAGLTVTNNALINGIVLGCDINGANDTASASITVQSADLSVFKVADTATPQEGAVVKYTITVTNNGPFDGTNVLVMDTIPSRLTYVSHSTDQGTYSTGGGSAYEWDVGDLAVGVTNTLTIRVQVTPAQTGEVVRNTARFISADQADISSPNDLASVDLRVGSTDLSISKIVGDPTPNVGDTVQYTITVTNNGLINGTNVDVQDLLPSGVTFNSAGPAGVLYNPASGLWNVTTGPSDYIGPGLTNSLIINATVDAGTEGQVIDNTAQIINATQPDPDSSN</sequence>
<feature type="non-terminal residue" evidence="2">
    <location>
        <position position="347"/>
    </location>
</feature>
<evidence type="ECO:0000313" key="2">
    <source>
        <dbReference type="EMBL" id="KKK53887.1"/>
    </source>
</evidence>
<dbReference type="NCBIfam" id="TIGR01451">
    <property type="entry name" value="B_ant_repeat"/>
    <property type="match status" value="2"/>
</dbReference>
<protein>
    <recommendedName>
        <fullName evidence="1">DUF11 domain-containing protein</fullName>
    </recommendedName>
</protein>
<proteinExistence type="predicted"/>
<reference evidence="2" key="1">
    <citation type="journal article" date="2015" name="Nature">
        <title>Complex archaea that bridge the gap between prokaryotes and eukaryotes.</title>
        <authorList>
            <person name="Spang A."/>
            <person name="Saw J.H."/>
            <person name="Jorgensen S.L."/>
            <person name="Zaremba-Niedzwiedzka K."/>
            <person name="Martijn J."/>
            <person name="Lind A.E."/>
            <person name="van Eijk R."/>
            <person name="Schleper C."/>
            <person name="Guy L."/>
            <person name="Ettema T.J."/>
        </authorList>
    </citation>
    <scope>NUCLEOTIDE SEQUENCE</scope>
</reference>
<accession>A0A0F8WAU0</accession>
<dbReference type="PANTHER" id="PTHR34819">
    <property type="entry name" value="LARGE CYSTEINE-RICH PERIPLASMIC PROTEIN OMCB"/>
    <property type="match status" value="1"/>
</dbReference>
<name>A0A0F8WAU0_9ZZZZ</name>
<feature type="domain" description="DUF11" evidence="1">
    <location>
        <begin position="106"/>
        <end position="225"/>
    </location>
</feature>
<dbReference type="AlphaFoldDB" id="A0A0F8WAU0"/>
<dbReference type="InterPro" id="IPR001434">
    <property type="entry name" value="OmcB-like_DUF11"/>
</dbReference>
<dbReference type="Pfam" id="PF01345">
    <property type="entry name" value="DUF11"/>
    <property type="match status" value="3"/>
</dbReference>
<dbReference type="InterPro" id="IPR047589">
    <property type="entry name" value="DUF11_rpt"/>
</dbReference>
<dbReference type="PANTHER" id="PTHR34819:SF3">
    <property type="entry name" value="CELL SURFACE PROTEIN"/>
    <property type="match status" value="1"/>
</dbReference>
<dbReference type="EMBL" id="LAZR01066282">
    <property type="protein sequence ID" value="KKK53887.1"/>
    <property type="molecule type" value="Genomic_DNA"/>
</dbReference>
<comment type="caution">
    <text evidence="2">The sequence shown here is derived from an EMBL/GenBank/DDBJ whole genome shotgun (WGS) entry which is preliminary data.</text>
</comment>
<gene>
    <name evidence="2" type="ORF">LCGC14_3090270</name>
</gene>
<dbReference type="Gene3D" id="2.60.40.3080">
    <property type="match status" value="2"/>
</dbReference>
<feature type="domain" description="DUF11" evidence="1">
    <location>
        <begin position="1"/>
        <end position="100"/>
    </location>
</feature>
<feature type="domain" description="DUF11" evidence="1">
    <location>
        <begin position="232"/>
        <end position="347"/>
    </location>
</feature>
<evidence type="ECO:0000259" key="1">
    <source>
        <dbReference type="Pfam" id="PF01345"/>
    </source>
</evidence>
<organism evidence="2">
    <name type="scientific">marine sediment metagenome</name>
    <dbReference type="NCBI Taxonomy" id="412755"/>
    <lineage>
        <taxon>unclassified sequences</taxon>
        <taxon>metagenomes</taxon>
        <taxon>ecological metagenomes</taxon>
    </lineage>
</organism>